<comment type="caution">
    <text evidence="4">The sequence shown here is derived from an EMBL/GenBank/DDBJ whole genome shotgun (WGS) entry which is preliminary data.</text>
</comment>
<dbReference type="AlphaFoldDB" id="A0A8X6R527"/>
<protein>
    <submittedName>
        <fullName evidence="4">Uncharacterized protein</fullName>
    </submittedName>
</protein>
<gene>
    <name evidence="4" type="ORF">NPIL_402261</name>
    <name evidence="1" type="ORF">NPIL_472381</name>
    <name evidence="2" type="ORF">NPIL_621121</name>
    <name evidence="3" type="ORF">NPIL_666571</name>
</gene>
<sequence>MALLGEKLHKALKTISLLEGSEDIRSGLCNEDLGNKASEANSLSKFVDQFVCDELPRLE</sequence>
<evidence type="ECO:0000313" key="2">
    <source>
        <dbReference type="EMBL" id="GFT23531.1"/>
    </source>
</evidence>
<proteinExistence type="predicted"/>
<reference evidence="4" key="1">
    <citation type="submission" date="2020-08" db="EMBL/GenBank/DDBJ databases">
        <title>Multicomponent nature underlies the extraordinary mechanical properties of spider dragline silk.</title>
        <authorList>
            <person name="Kono N."/>
            <person name="Nakamura H."/>
            <person name="Mori M."/>
            <person name="Yoshida Y."/>
            <person name="Ohtoshi R."/>
            <person name="Malay A.D."/>
            <person name="Moran D.A.P."/>
            <person name="Tomita M."/>
            <person name="Numata K."/>
            <person name="Arakawa K."/>
        </authorList>
    </citation>
    <scope>NUCLEOTIDE SEQUENCE</scope>
</reference>
<dbReference type="EMBL" id="BMAW01059916">
    <property type="protein sequence ID" value="GFT23531.1"/>
    <property type="molecule type" value="Genomic_DNA"/>
</dbReference>
<organism evidence="4 5">
    <name type="scientific">Nephila pilipes</name>
    <name type="common">Giant wood spider</name>
    <name type="synonym">Nephila maculata</name>
    <dbReference type="NCBI Taxonomy" id="299642"/>
    <lineage>
        <taxon>Eukaryota</taxon>
        <taxon>Metazoa</taxon>
        <taxon>Ecdysozoa</taxon>
        <taxon>Arthropoda</taxon>
        <taxon>Chelicerata</taxon>
        <taxon>Arachnida</taxon>
        <taxon>Araneae</taxon>
        <taxon>Araneomorphae</taxon>
        <taxon>Entelegynae</taxon>
        <taxon>Araneoidea</taxon>
        <taxon>Nephilidae</taxon>
        <taxon>Nephila</taxon>
    </lineage>
</organism>
<dbReference type="EMBL" id="BMAW01040588">
    <property type="protein sequence ID" value="GFU60187.1"/>
    <property type="molecule type" value="Genomic_DNA"/>
</dbReference>
<evidence type="ECO:0000313" key="4">
    <source>
        <dbReference type="EMBL" id="GFU60187.1"/>
    </source>
</evidence>
<feature type="non-terminal residue" evidence="4">
    <location>
        <position position="59"/>
    </location>
</feature>
<dbReference type="EMBL" id="BMAW01033047">
    <property type="protein sequence ID" value="GFU28456.1"/>
    <property type="molecule type" value="Genomic_DNA"/>
</dbReference>
<evidence type="ECO:0000313" key="5">
    <source>
        <dbReference type="Proteomes" id="UP000887013"/>
    </source>
</evidence>
<accession>A0A8X6R527</accession>
<dbReference type="EMBL" id="BMAW01043661">
    <property type="protein sequence ID" value="GFS40493.1"/>
    <property type="molecule type" value="Genomic_DNA"/>
</dbReference>
<evidence type="ECO:0000313" key="1">
    <source>
        <dbReference type="EMBL" id="GFS40493.1"/>
    </source>
</evidence>
<dbReference type="Proteomes" id="UP000887013">
    <property type="component" value="Unassembled WGS sequence"/>
</dbReference>
<keyword evidence="5" id="KW-1185">Reference proteome</keyword>
<name>A0A8X6R527_NEPPI</name>
<evidence type="ECO:0000313" key="3">
    <source>
        <dbReference type="EMBL" id="GFU28456.1"/>
    </source>
</evidence>